<keyword evidence="2" id="KW-1185">Reference proteome</keyword>
<name>A0AAD3S0Q9_NEPGR</name>
<reference evidence="1" key="1">
    <citation type="submission" date="2023-05" db="EMBL/GenBank/DDBJ databases">
        <title>Nepenthes gracilis genome sequencing.</title>
        <authorList>
            <person name="Fukushima K."/>
        </authorList>
    </citation>
    <scope>NUCLEOTIDE SEQUENCE</scope>
    <source>
        <strain evidence="1">SING2019-196</strain>
    </source>
</reference>
<sequence>MQIVADVHLPEVSASGDSTAWPCRADVRPGCRFWLDGSGLFMLLLCCYWLRHPLLEPRFLPPCLLSGVGDVELLKLLLTLLCDVELQLDDIAPVLALSDWFVDQGCYMLRNFDENGSFGWLFTWKSHLLLLKDDALDANAVLTLLRLHGVAEKAHGWLEDPFGRNPEAGGVLPLPVSVADVGMVQNPVATMRQLL</sequence>
<dbReference type="Proteomes" id="UP001279734">
    <property type="component" value="Unassembled WGS sequence"/>
</dbReference>
<protein>
    <submittedName>
        <fullName evidence="1">Uncharacterized protein</fullName>
    </submittedName>
</protein>
<dbReference type="AlphaFoldDB" id="A0AAD3S0Q9"/>
<proteinExistence type="predicted"/>
<evidence type="ECO:0000313" key="1">
    <source>
        <dbReference type="EMBL" id="GMH02136.1"/>
    </source>
</evidence>
<accession>A0AAD3S0Q9</accession>
<organism evidence="1 2">
    <name type="scientific">Nepenthes gracilis</name>
    <name type="common">Slender pitcher plant</name>
    <dbReference type="NCBI Taxonomy" id="150966"/>
    <lineage>
        <taxon>Eukaryota</taxon>
        <taxon>Viridiplantae</taxon>
        <taxon>Streptophyta</taxon>
        <taxon>Embryophyta</taxon>
        <taxon>Tracheophyta</taxon>
        <taxon>Spermatophyta</taxon>
        <taxon>Magnoliopsida</taxon>
        <taxon>eudicotyledons</taxon>
        <taxon>Gunneridae</taxon>
        <taxon>Pentapetalae</taxon>
        <taxon>Caryophyllales</taxon>
        <taxon>Nepenthaceae</taxon>
        <taxon>Nepenthes</taxon>
    </lineage>
</organism>
<comment type="caution">
    <text evidence="1">The sequence shown here is derived from an EMBL/GenBank/DDBJ whole genome shotgun (WGS) entry which is preliminary data.</text>
</comment>
<evidence type="ECO:0000313" key="2">
    <source>
        <dbReference type="Proteomes" id="UP001279734"/>
    </source>
</evidence>
<gene>
    <name evidence="1" type="ORF">Nepgr_003975</name>
</gene>
<dbReference type="EMBL" id="BSYO01000003">
    <property type="protein sequence ID" value="GMH02136.1"/>
    <property type="molecule type" value="Genomic_DNA"/>
</dbReference>